<dbReference type="EMBL" id="JAQIZT010000011">
    <property type="protein sequence ID" value="KAJ6979101.1"/>
    <property type="molecule type" value="Genomic_DNA"/>
</dbReference>
<dbReference type="Proteomes" id="UP001164929">
    <property type="component" value="Chromosome 11"/>
</dbReference>
<gene>
    <name evidence="1" type="ORF">NC653_027304</name>
</gene>
<evidence type="ECO:0000313" key="2">
    <source>
        <dbReference type="Proteomes" id="UP001164929"/>
    </source>
</evidence>
<dbReference type="AlphaFoldDB" id="A0AAD6Q4W4"/>
<proteinExistence type="predicted"/>
<accession>A0AAD6Q4W4</accession>
<organism evidence="1 2">
    <name type="scientific">Populus alba x Populus x berolinensis</name>
    <dbReference type="NCBI Taxonomy" id="444605"/>
    <lineage>
        <taxon>Eukaryota</taxon>
        <taxon>Viridiplantae</taxon>
        <taxon>Streptophyta</taxon>
        <taxon>Embryophyta</taxon>
        <taxon>Tracheophyta</taxon>
        <taxon>Spermatophyta</taxon>
        <taxon>Magnoliopsida</taxon>
        <taxon>eudicotyledons</taxon>
        <taxon>Gunneridae</taxon>
        <taxon>Pentapetalae</taxon>
        <taxon>rosids</taxon>
        <taxon>fabids</taxon>
        <taxon>Malpighiales</taxon>
        <taxon>Salicaceae</taxon>
        <taxon>Saliceae</taxon>
        <taxon>Populus</taxon>
    </lineage>
</organism>
<sequence length="35" mass="4089">MAGDPRCHHCPLEVESVMHDLRNCPTTHMIWNPIF</sequence>
<name>A0AAD6Q4W4_9ROSI</name>
<comment type="caution">
    <text evidence="1">The sequence shown here is derived from an EMBL/GenBank/DDBJ whole genome shotgun (WGS) entry which is preliminary data.</text>
</comment>
<protein>
    <submittedName>
        <fullName evidence="1">Uncharacterized protein</fullName>
    </submittedName>
</protein>
<evidence type="ECO:0000313" key="1">
    <source>
        <dbReference type="EMBL" id="KAJ6979101.1"/>
    </source>
</evidence>
<reference evidence="1" key="1">
    <citation type="journal article" date="2023" name="Mol. Ecol. Resour.">
        <title>Chromosome-level genome assembly of a triploid poplar Populus alba 'Berolinensis'.</title>
        <authorList>
            <person name="Chen S."/>
            <person name="Yu Y."/>
            <person name="Wang X."/>
            <person name="Wang S."/>
            <person name="Zhang T."/>
            <person name="Zhou Y."/>
            <person name="He R."/>
            <person name="Meng N."/>
            <person name="Wang Y."/>
            <person name="Liu W."/>
            <person name="Liu Z."/>
            <person name="Liu J."/>
            <person name="Guo Q."/>
            <person name="Huang H."/>
            <person name="Sederoff R.R."/>
            <person name="Wang G."/>
            <person name="Qu G."/>
            <person name="Chen S."/>
        </authorList>
    </citation>
    <scope>NUCLEOTIDE SEQUENCE</scope>
    <source>
        <strain evidence="1">SC-2020</strain>
    </source>
</reference>
<keyword evidence="2" id="KW-1185">Reference proteome</keyword>